<keyword evidence="1" id="KW-1133">Transmembrane helix</keyword>
<sequence>VTFLLNCFDVNSTVTYYRTSHEAVLLAWPSTTLTTNQKSICEVLLINQQYTATIRIGTQTFVSDVTTFEGGRLQLSVPCQDSTQCYYAQVKPFTIALFSLVFAKDNIEVSGTSGKYYTQIFNFLDCKNKVSGKLSIAAGQEKVQLTTAKYDWQKCYSTPNSDKVYMTVITPTATITTEQSLLNTYGLDAANRLDPINNINDFQLQCTDIADATKKATCVQMVTALISNDVATLTFKIQTEYRLQVDWSGTLQDYVANQTITMQTMSIDQEADLDCFQEATMYVLLDKVRTEVKPGAMVNCQATLDALKIDTTNMKYVMAANYDFSGFFYQREFAVNYTPGQMLVFSVDCSVMNTTSCPDTMNSFRTLAANATKTMYFKTYYDEEITLNQKVKLNIIANHIDVKSVAVYDDKLCMNLNSTIAAQVEISLTIGTKDFNFIVQVYYGVDTYCKVMETNIQDYSATKVYSSILDQYIDATPVEYFNTIKSNNIEWALFGGITVICVGLLVMMQKLQK</sequence>
<evidence type="ECO:0000313" key="2">
    <source>
        <dbReference type="EMBL" id="JAP89822.1"/>
    </source>
</evidence>
<organism evidence="2">
    <name type="scientific">Trepomonas sp. PC1</name>
    <dbReference type="NCBI Taxonomy" id="1076344"/>
    <lineage>
        <taxon>Eukaryota</taxon>
        <taxon>Metamonada</taxon>
        <taxon>Diplomonadida</taxon>
        <taxon>Hexamitidae</taxon>
        <taxon>Hexamitinae</taxon>
        <taxon>Trepomonas</taxon>
    </lineage>
</organism>
<proteinExistence type="predicted"/>
<keyword evidence="1" id="KW-0812">Transmembrane</keyword>
<dbReference type="EMBL" id="GDID01006784">
    <property type="protein sequence ID" value="JAP89822.1"/>
    <property type="molecule type" value="Transcribed_RNA"/>
</dbReference>
<feature type="transmembrane region" description="Helical" evidence="1">
    <location>
        <begin position="491"/>
        <end position="508"/>
    </location>
</feature>
<evidence type="ECO:0000256" key="1">
    <source>
        <dbReference type="SAM" id="Phobius"/>
    </source>
</evidence>
<protein>
    <submittedName>
        <fullName evidence="2">Uncharacterized protein</fullName>
    </submittedName>
</protein>
<gene>
    <name evidence="2" type="ORF">TPC1_30683</name>
</gene>
<keyword evidence="1" id="KW-0472">Membrane</keyword>
<reference evidence="2" key="1">
    <citation type="submission" date="2015-07" db="EMBL/GenBank/DDBJ databases">
        <title>Adaptation to a free-living lifestyle via gene acquisitions in the diplomonad Trepomonas sp. PC1.</title>
        <authorList>
            <person name="Xu F."/>
            <person name="Jerlstrom-Hultqvist J."/>
            <person name="Kolisko M."/>
            <person name="Simpson A.G.B."/>
            <person name="Roger A.J."/>
            <person name="Svard S.G."/>
            <person name="Andersson J.O."/>
        </authorList>
    </citation>
    <scope>NUCLEOTIDE SEQUENCE</scope>
    <source>
        <strain evidence="2">PC1</strain>
    </source>
</reference>
<name>A0A146JYP1_9EUKA</name>
<feature type="non-terminal residue" evidence="2">
    <location>
        <position position="1"/>
    </location>
</feature>
<dbReference type="AlphaFoldDB" id="A0A146JYP1"/>
<accession>A0A146JYP1</accession>